<evidence type="ECO:0000259" key="1">
    <source>
        <dbReference type="Pfam" id="PF22513"/>
    </source>
</evidence>
<accession>A0A2J0Z5Z1</accession>
<sequence>MANVTIRNLDDGLKKRLRIRAAEHGRSMEDEARDILRAALSTTENRPANLATVIRIRMAPLAGVMLDLPQREPIRYAPDFSE</sequence>
<dbReference type="InterPro" id="IPR053853">
    <property type="entry name" value="FitA-like_RHH"/>
</dbReference>
<dbReference type="EMBL" id="NJGD01000003">
    <property type="protein sequence ID" value="PJR15939.1"/>
    <property type="molecule type" value="Genomic_DNA"/>
</dbReference>
<feature type="domain" description="Antitoxin FitA-like ribbon-helix-helix" evidence="1">
    <location>
        <begin position="2"/>
        <end position="40"/>
    </location>
</feature>
<dbReference type="GO" id="GO:0006355">
    <property type="term" value="P:regulation of DNA-templated transcription"/>
    <property type="evidence" value="ECO:0007669"/>
    <property type="project" value="InterPro"/>
</dbReference>
<dbReference type="RefSeq" id="WP_100671443.1">
    <property type="nucleotide sequence ID" value="NZ_CP141213.1"/>
</dbReference>
<dbReference type="InterPro" id="IPR010985">
    <property type="entry name" value="Ribbon_hlx_hlx"/>
</dbReference>
<dbReference type="Gene3D" id="1.10.1220.10">
    <property type="entry name" value="Met repressor-like"/>
    <property type="match status" value="1"/>
</dbReference>
<evidence type="ECO:0000313" key="2">
    <source>
        <dbReference type="EMBL" id="PJR15939.1"/>
    </source>
</evidence>
<dbReference type="InterPro" id="IPR013321">
    <property type="entry name" value="Arc_rbn_hlx_hlx"/>
</dbReference>
<comment type="caution">
    <text evidence="2">The sequence shown here is derived from an EMBL/GenBank/DDBJ whole genome shotgun (WGS) entry which is preliminary data.</text>
</comment>
<dbReference type="Pfam" id="PF22513">
    <property type="entry name" value="FitA-like_RHH"/>
    <property type="match status" value="1"/>
</dbReference>
<protein>
    <submittedName>
        <fullName evidence="2">Plasmid stabilization protein</fullName>
    </submittedName>
</protein>
<reference evidence="2 3" key="1">
    <citation type="submission" date="2017-06" db="EMBL/GenBank/DDBJ databases">
        <title>Ensifer strains isolated from leguminous trees and herbs display diverse denitrification phenotypes with some acting as strong N2O sinks.</title>
        <authorList>
            <person name="Woliy K."/>
            <person name="Mania D."/>
            <person name="Bakken L.R."/>
            <person name="Frostegard A."/>
        </authorList>
    </citation>
    <scope>NUCLEOTIDE SEQUENCE [LARGE SCALE GENOMIC DNA]</scope>
    <source>
        <strain evidence="2 3">AC50a</strain>
    </source>
</reference>
<name>A0A2J0Z5Z1_RHIML</name>
<evidence type="ECO:0000313" key="3">
    <source>
        <dbReference type="Proteomes" id="UP000231987"/>
    </source>
</evidence>
<gene>
    <name evidence="2" type="ORF">CEJ86_09600</name>
</gene>
<dbReference type="Proteomes" id="UP000231987">
    <property type="component" value="Unassembled WGS sequence"/>
</dbReference>
<dbReference type="SUPFAM" id="SSF47598">
    <property type="entry name" value="Ribbon-helix-helix"/>
    <property type="match status" value="1"/>
</dbReference>
<dbReference type="AlphaFoldDB" id="A0A2J0Z5Z1"/>
<proteinExistence type="predicted"/>
<organism evidence="2 3">
    <name type="scientific">Rhizobium meliloti</name>
    <name type="common">Ensifer meliloti</name>
    <name type="synonym">Sinorhizobium meliloti</name>
    <dbReference type="NCBI Taxonomy" id="382"/>
    <lineage>
        <taxon>Bacteria</taxon>
        <taxon>Pseudomonadati</taxon>
        <taxon>Pseudomonadota</taxon>
        <taxon>Alphaproteobacteria</taxon>
        <taxon>Hyphomicrobiales</taxon>
        <taxon>Rhizobiaceae</taxon>
        <taxon>Sinorhizobium/Ensifer group</taxon>
        <taxon>Sinorhizobium</taxon>
    </lineage>
</organism>